<dbReference type="EMBL" id="CP010803">
    <property type="protein sequence ID" value="AJY47237.1"/>
    <property type="molecule type" value="Genomic_DNA"/>
</dbReference>
<keyword evidence="2" id="KW-0560">Oxidoreductase</keyword>
<evidence type="ECO:0000313" key="3">
    <source>
        <dbReference type="Proteomes" id="UP000032611"/>
    </source>
</evidence>
<dbReference type="HOGENOM" id="CLU_137228_2_0_5"/>
<dbReference type="Gene3D" id="1.20.1290.10">
    <property type="entry name" value="AhpD-like"/>
    <property type="match status" value="1"/>
</dbReference>
<dbReference type="InterPro" id="IPR029032">
    <property type="entry name" value="AhpD-like"/>
</dbReference>
<dbReference type="SUPFAM" id="SSF69118">
    <property type="entry name" value="AhpD-like"/>
    <property type="match status" value="1"/>
</dbReference>
<dbReference type="OrthoDB" id="1683318at2"/>
<dbReference type="Pfam" id="PF02627">
    <property type="entry name" value="CMD"/>
    <property type="match status" value="1"/>
</dbReference>
<feature type="domain" description="Carboxymuconolactone decarboxylase-like" evidence="1">
    <location>
        <begin position="24"/>
        <end position="106"/>
    </location>
</feature>
<proteinExistence type="predicted"/>
<keyword evidence="2" id="KW-0575">Peroxidase</keyword>
<reference evidence="2 3" key="1">
    <citation type="journal article" date="2015" name="Genome Announc.">
        <title>Complete genome sequence of Martelella endophytica YC6887, which has antifungal activity associated with a halophyte.</title>
        <authorList>
            <person name="Khan A."/>
            <person name="Khan H."/>
            <person name="Chung E.J."/>
            <person name="Hossain M.T."/>
            <person name="Chung Y.R."/>
        </authorList>
    </citation>
    <scope>NUCLEOTIDE SEQUENCE [LARGE SCALE GENOMIC DNA]</scope>
    <source>
        <strain evidence="2">YC6887</strain>
    </source>
</reference>
<dbReference type="STRING" id="1486262.TM49_18640"/>
<organism evidence="2 3">
    <name type="scientific">Martelella endophytica</name>
    <dbReference type="NCBI Taxonomy" id="1486262"/>
    <lineage>
        <taxon>Bacteria</taxon>
        <taxon>Pseudomonadati</taxon>
        <taxon>Pseudomonadota</taxon>
        <taxon>Alphaproteobacteria</taxon>
        <taxon>Hyphomicrobiales</taxon>
        <taxon>Aurantimonadaceae</taxon>
        <taxon>Martelella</taxon>
    </lineage>
</organism>
<accession>A0A0D5LTZ3</accession>
<dbReference type="Proteomes" id="UP000032611">
    <property type="component" value="Chromosome"/>
</dbReference>
<evidence type="ECO:0000259" key="1">
    <source>
        <dbReference type="Pfam" id="PF02627"/>
    </source>
</evidence>
<dbReference type="KEGG" id="mey:TM49_18640"/>
<keyword evidence="3" id="KW-1185">Reference proteome</keyword>
<dbReference type="NCBIfam" id="TIGR00778">
    <property type="entry name" value="ahpD_dom"/>
    <property type="match status" value="1"/>
</dbReference>
<dbReference type="InterPro" id="IPR003779">
    <property type="entry name" value="CMD-like"/>
</dbReference>
<name>A0A0D5LTZ3_MAREN</name>
<dbReference type="InterPro" id="IPR004675">
    <property type="entry name" value="AhpD_core"/>
</dbReference>
<dbReference type="RefSeq" id="WP_045683462.1">
    <property type="nucleotide sequence ID" value="NZ_CP010803.1"/>
</dbReference>
<sequence length="114" mass="12025">MAADYISMAADISKQTAVLKQDIPETMAGFYAMAGGADKAGALDSKTKEYVALGIAVSTRCDPCIAFHTRALVKMGVTKAEFEEVLGTAIYMGGGPSLMYAAHAMEAFEQFSAK</sequence>
<evidence type="ECO:0000313" key="2">
    <source>
        <dbReference type="EMBL" id="AJY47237.1"/>
    </source>
</evidence>
<gene>
    <name evidence="2" type="ORF">TM49_18640</name>
</gene>
<dbReference type="PANTHER" id="PTHR33930:SF2">
    <property type="entry name" value="BLR3452 PROTEIN"/>
    <property type="match status" value="1"/>
</dbReference>
<dbReference type="PANTHER" id="PTHR33930">
    <property type="entry name" value="ALKYL HYDROPEROXIDE REDUCTASE AHPD"/>
    <property type="match status" value="1"/>
</dbReference>
<dbReference type="PATRIC" id="fig|1486262.3.peg.3857"/>
<dbReference type="AlphaFoldDB" id="A0A0D5LTZ3"/>
<protein>
    <submittedName>
        <fullName evidence="2">Alkylhydroperoxidase</fullName>
    </submittedName>
</protein>
<dbReference type="GO" id="GO:0051920">
    <property type="term" value="F:peroxiredoxin activity"/>
    <property type="evidence" value="ECO:0007669"/>
    <property type="project" value="InterPro"/>
</dbReference>